<evidence type="ECO:0000256" key="4">
    <source>
        <dbReference type="SAM" id="MobiDB-lite"/>
    </source>
</evidence>
<evidence type="ECO:0000313" key="7">
    <source>
        <dbReference type="EMBL" id="ANB14018.1"/>
    </source>
</evidence>
<dbReference type="RefSeq" id="XP_018736495.1">
    <property type="nucleotide sequence ID" value="XM_018882081.1"/>
</dbReference>
<evidence type="ECO:0000256" key="3">
    <source>
        <dbReference type="ARBA" id="ARBA00023242"/>
    </source>
</evidence>
<keyword evidence="8" id="KW-1185">Reference proteome</keyword>
<dbReference type="PANTHER" id="PTHR12585:SF69">
    <property type="entry name" value="FI11703P"/>
    <property type="match status" value="1"/>
</dbReference>
<dbReference type="EMBL" id="CP014502">
    <property type="protein sequence ID" value="ANB14018.1"/>
    <property type="molecule type" value="Genomic_DNA"/>
</dbReference>
<feature type="compositionally biased region" description="Polar residues" evidence="4">
    <location>
        <begin position="185"/>
        <end position="200"/>
    </location>
</feature>
<feature type="compositionally biased region" description="Low complexity" evidence="4">
    <location>
        <begin position="513"/>
        <end position="530"/>
    </location>
</feature>
<sequence length="627" mass="68870">MIYSETSLTKQGSPLAHVWLVGSLDKKLTRREINSTDILKSVRIIRDNEGGTFALRLEGQLLLGVSRIYNTKVKNLETDCTVAFSELKAAFKPGNVNLPGSTDILSLLPEDNGITRNRQRSRTAVIIQNNASGESRSLLQNTLTDFTDLLPAFPMELSGDILSQASGTHNGPGNTNRFRDDDFNSAPSQFTQEVADTFDQSIEIGRRRGGLDEDEDEDEQNTRILADDDDENELNLDLDLDLDKEIEIGRGEEELPSFNLGADDDDGEMPPMIPDEEEGFGNVSANSPGINNPATPTGNELDEMIDIGVEDNANSKSVATAALLGDVNPKRKRALRDQTTTIVGPRADSRVQASQSQADRDEAIESILTDHPVLPNNSIAYGLLCLSDNHNQLLDSVFNQYSNPLLDIRSIAELLKKKADMESGRAEEGDATLQQIDFENDFGMSIVPGGDEDEEEGPNQKALRVDEEGNRAELVLDDEDGFPIVSEPLYNLDLEEEEEEDFFGTSFFGPSTQPENGEENQQPQSSQSNNRGVSRNTIIAAQKLRQGLEFEESISFSELSEGGRKSDKVKMFFEMLVLATKDAISIDQPAAFGDFNISAKPKLHNPIWDEPEQQEDATASLPAGIAV</sequence>
<dbReference type="InterPro" id="IPR036390">
    <property type="entry name" value="WH_DNA-bd_sf"/>
</dbReference>
<feature type="region of interest" description="Disordered" evidence="4">
    <location>
        <begin position="504"/>
        <end position="535"/>
    </location>
</feature>
<dbReference type="InterPro" id="IPR023093">
    <property type="entry name" value="ScpA-like_C"/>
</dbReference>
<dbReference type="InterPro" id="IPR039781">
    <property type="entry name" value="Rad21/Rec8-like"/>
</dbReference>
<feature type="region of interest" description="Disordered" evidence="4">
    <location>
        <begin position="442"/>
        <end position="469"/>
    </location>
</feature>
<dbReference type="InterPro" id="IPR006909">
    <property type="entry name" value="Rad21/Rec8_C_eu"/>
</dbReference>
<evidence type="ECO:0000256" key="1">
    <source>
        <dbReference type="ARBA" id="ARBA00004123"/>
    </source>
</evidence>
<evidence type="ECO:0000259" key="6">
    <source>
        <dbReference type="Pfam" id="PF04825"/>
    </source>
</evidence>
<keyword evidence="3" id="KW-0539">Nucleus</keyword>
<dbReference type="Pfam" id="PF04825">
    <property type="entry name" value="Rad21_Rec8_N"/>
    <property type="match status" value="1"/>
</dbReference>
<feature type="domain" description="Rad21/Rec8-like protein N-terminal" evidence="6">
    <location>
        <begin position="1"/>
        <end position="99"/>
    </location>
</feature>
<evidence type="ECO:0000313" key="8">
    <source>
        <dbReference type="Proteomes" id="UP000189580"/>
    </source>
</evidence>
<dbReference type="Gene3D" id="1.10.10.580">
    <property type="entry name" value="Structural maintenance of chromosome 1. Chain E"/>
    <property type="match status" value="1"/>
</dbReference>
<dbReference type="PANTHER" id="PTHR12585">
    <property type="entry name" value="SCC1 / RAD21 FAMILY MEMBER"/>
    <property type="match status" value="1"/>
</dbReference>
<name>A0A167EFK5_9ASCO</name>
<proteinExistence type="inferred from homology"/>
<comment type="subcellular location">
    <subcellularLocation>
        <location evidence="1">Nucleus</location>
    </subcellularLocation>
</comment>
<dbReference type="GeneID" id="30037163"/>
<feature type="region of interest" description="Disordered" evidence="4">
    <location>
        <begin position="163"/>
        <end position="223"/>
    </location>
</feature>
<dbReference type="InterPro" id="IPR006910">
    <property type="entry name" value="Rad21_Rec8_N"/>
</dbReference>
<dbReference type="GO" id="GO:0007064">
    <property type="term" value="P:mitotic sister chromatid cohesion"/>
    <property type="evidence" value="ECO:0007669"/>
    <property type="project" value="TreeGrafter"/>
</dbReference>
<feature type="compositionally biased region" description="Polar residues" evidence="4">
    <location>
        <begin position="163"/>
        <end position="176"/>
    </location>
</feature>
<dbReference type="GO" id="GO:0005634">
    <property type="term" value="C:nucleus"/>
    <property type="evidence" value="ECO:0007669"/>
    <property type="project" value="UniProtKB-SubCell"/>
</dbReference>
<dbReference type="SUPFAM" id="SSF46785">
    <property type="entry name" value="Winged helix' DNA-binding domain"/>
    <property type="match status" value="1"/>
</dbReference>
<feature type="domain" description="Rad21/Rec8-like protein C-terminal eukaryotic" evidence="5">
    <location>
        <begin position="552"/>
        <end position="603"/>
    </location>
</feature>
<dbReference type="GO" id="GO:0003682">
    <property type="term" value="F:chromatin binding"/>
    <property type="evidence" value="ECO:0007669"/>
    <property type="project" value="TreeGrafter"/>
</dbReference>
<comment type="similarity">
    <text evidence="2">Belongs to the rad21 family.</text>
</comment>
<evidence type="ECO:0000259" key="5">
    <source>
        <dbReference type="Pfam" id="PF04824"/>
    </source>
</evidence>
<dbReference type="KEGG" id="slb:AWJ20_4973"/>
<dbReference type="AlphaFoldDB" id="A0A167EFK5"/>
<gene>
    <name evidence="7" type="ORF">AWJ20_4973</name>
</gene>
<accession>A0A167EFK5</accession>
<dbReference type="OrthoDB" id="10071381at2759"/>
<organism evidence="7 8">
    <name type="scientific">Sugiyamaella lignohabitans</name>
    <dbReference type="NCBI Taxonomy" id="796027"/>
    <lineage>
        <taxon>Eukaryota</taxon>
        <taxon>Fungi</taxon>
        <taxon>Dikarya</taxon>
        <taxon>Ascomycota</taxon>
        <taxon>Saccharomycotina</taxon>
        <taxon>Dipodascomycetes</taxon>
        <taxon>Dipodascales</taxon>
        <taxon>Trichomonascaceae</taxon>
        <taxon>Sugiyamaella</taxon>
    </lineage>
</organism>
<evidence type="ECO:0000256" key="2">
    <source>
        <dbReference type="ARBA" id="ARBA00009870"/>
    </source>
</evidence>
<dbReference type="GO" id="GO:1990414">
    <property type="term" value="P:replication-born double-strand break repair via sister chromatid exchange"/>
    <property type="evidence" value="ECO:0007669"/>
    <property type="project" value="TreeGrafter"/>
</dbReference>
<dbReference type="Pfam" id="PF04824">
    <property type="entry name" value="Rad21_Rec8"/>
    <property type="match status" value="1"/>
</dbReference>
<dbReference type="Proteomes" id="UP000189580">
    <property type="component" value="Chromosome d"/>
</dbReference>
<dbReference type="GO" id="GO:0030892">
    <property type="term" value="C:mitotic cohesin complex"/>
    <property type="evidence" value="ECO:0007669"/>
    <property type="project" value="TreeGrafter"/>
</dbReference>
<protein>
    <submittedName>
        <fullName evidence="7">Double-strand-break repair protein rad21-like protein 1</fullName>
    </submittedName>
</protein>
<reference evidence="7 8" key="1">
    <citation type="submission" date="2016-02" db="EMBL/GenBank/DDBJ databases">
        <title>Complete genome sequence and transcriptome regulation of the pentose utilising yeast Sugiyamaella lignohabitans.</title>
        <authorList>
            <person name="Bellasio M."/>
            <person name="Peymann A."/>
            <person name="Valli M."/>
            <person name="Sipitzky M."/>
            <person name="Graf A."/>
            <person name="Sauer M."/>
            <person name="Marx H."/>
            <person name="Mattanovich D."/>
        </authorList>
    </citation>
    <scope>NUCLEOTIDE SEQUENCE [LARGE SCALE GENOMIC DNA]</scope>
    <source>
        <strain evidence="7 8">CBS 10342</strain>
    </source>
</reference>